<proteinExistence type="predicted"/>
<reference evidence="2" key="1">
    <citation type="journal article" date="2014" name="Microb. Cell Fact.">
        <title>Exploiting Issatchenkia orientalis SD108 for succinic acid production.</title>
        <authorList>
            <person name="Xiao H."/>
            <person name="Shao Z."/>
            <person name="Jiang Y."/>
            <person name="Dole S."/>
            <person name="Zhao H."/>
        </authorList>
    </citation>
    <scope>NUCLEOTIDE SEQUENCE [LARGE SCALE GENOMIC DNA]</scope>
    <source>
        <strain evidence="2">SD108</strain>
    </source>
</reference>
<evidence type="ECO:0000313" key="2">
    <source>
        <dbReference type="Proteomes" id="UP000029867"/>
    </source>
</evidence>
<dbReference type="EMBL" id="JQFK01000258">
    <property type="protein sequence ID" value="KGK35904.1"/>
    <property type="molecule type" value="Genomic_DNA"/>
</dbReference>
<comment type="caution">
    <text evidence="1">The sequence shown here is derived from an EMBL/GenBank/DDBJ whole genome shotgun (WGS) entry which is preliminary data.</text>
</comment>
<gene>
    <name evidence="1" type="ORF">JL09_g4946</name>
</gene>
<organism evidence="1 2">
    <name type="scientific">Pichia kudriavzevii</name>
    <name type="common">Yeast</name>
    <name type="synonym">Issatchenkia orientalis</name>
    <dbReference type="NCBI Taxonomy" id="4909"/>
    <lineage>
        <taxon>Eukaryota</taxon>
        <taxon>Fungi</taxon>
        <taxon>Dikarya</taxon>
        <taxon>Ascomycota</taxon>
        <taxon>Saccharomycotina</taxon>
        <taxon>Pichiomycetes</taxon>
        <taxon>Pichiales</taxon>
        <taxon>Pichiaceae</taxon>
        <taxon>Pichia</taxon>
    </lineage>
</organism>
<name>A0A099NVE3_PICKU</name>
<protein>
    <submittedName>
        <fullName evidence="1">Uncharacterized protein</fullName>
    </submittedName>
</protein>
<dbReference type="HOGENOM" id="CLU_3438381_0_0_1"/>
<sequence>MLTDYNPNAS</sequence>
<accession>A0A099NVE3</accession>
<dbReference type="Proteomes" id="UP000029867">
    <property type="component" value="Unassembled WGS sequence"/>
</dbReference>
<evidence type="ECO:0000313" key="1">
    <source>
        <dbReference type="EMBL" id="KGK35904.1"/>
    </source>
</evidence>